<comment type="caution">
    <text evidence="2">The sequence shown here is derived from an EMBL/GenBank/DDBJ whole genome shotgun (WGS) entry which is preliminary data.</text>
</comment>
<name>A0A1S1WZ79_9NEIS</name>
<accession>A0A1S1WZ79</accession>
<feature type="domain" description="GST N-terminal" evidence="1">
    <location>
        <begin position="1"/>
        <end position="79"/>
    </location>
</feature>
<dbReference type="EMBL" id="MKCS01000001">
    <property type="protein sequence ID" value="OHX12607.1"/>
    <property type="molecule type" value="Genomic_DNA"/>
</dbReference>
<dbReference type="STRING" id="1903179.BI347_03135"/>
<protein>
    <recommendedName>
        <fullName evidence="1">GST N-terminal domain-containing protein</fullName>
    </recommendedName>
</protein>
<dbReference type="AlphaFoldDB" id="A0A1S1WZ79"/>
<gene>
    <name evidence="2" type="ORF">BI347_03135</name>
</gene>
<dbReference type="Pfam" id="PF13409">
    <property type="entry name" value="GST_N_2"/>
    <property type="match status" value="1"/>
</dbReference>
<dbReference type="Gene3D" id="3.40.30.10">
    <property type="entry name" value="Glutaredoxin"/>
    <property type="match status" value="1"/>
</dbReference>
<evidence type="ECO:0000259" key="1">
    <source>
        <dbReference type="PROSITE" id="PS50404"/>
    </source>
</evidence>
<dbReference type="PROSITE" id="PS50404">
    <property type="entry name" value="GST_NTER"/>
    <property type="match status" value="1"/>
</dbReference>
<dbReference type="InterPro" id="IPR004045">
    <property type="entry name" value="Glutathione_S-Trfase_N"/>
</dbReference>
<proteinExistence type="predicted"/>
<dbReference type="InterPro" id="IPR036249">
    <property type="entry name" value="Thioredoxin-like_sf"/>
</dbReference>
<dbReference type="Proteomes" id="UP000180088">
    <property type="component" value="Unassembled WGS sequence"/>
</dbReference>
<sequence length="96" mass="11067">MLEIYGTVHSRTLRVLWMACELELDFVHHPLDWQRCGQDADYLALNPAGTIPALKDGDFVLAESLAINLYLAGREPRLWPQDEQRQALALQWSFWA</sequence>
<evidence type="ECO:0000313" key="3">
    <source>
        <dbReference type="Proteomes" id="UP000180088"/>
    </source>
</evidence>
<dbReference type="CDD" id="cd03046">
    <property type="entry name" value="GST_N_GTT1_like"/>
    <property type="match status" value="1"/>
</dbReference>
<dbReference type="OrthoDB" id="81087at2"/>
<dbReference type="PANTHER" id="PTHR44051:SF8">
    <property type="entry name" value="GLUTATHIONE S-TRANSFERASE GSTA"/>
    <property type="match status" value="1"/>
</dbReference>
<evidence type="ECO:0000313" key="2">
    <source>
        <dbReference type="EMBL" id="OHX12607.1"/>
    </source>
</evidence>
<organism evidence="2 3">
    <name type="scientific">Chromobacterium sphagni</name>
    <dbReference type="NCBI Taxonomy" id="1903179"/>
    <lineage>
        <taxon>Bacteria</taxon>
        <taxon>Pseudomonadati</taxon>
        <taxon>Pseudomonadota</taxon>
        <taxon>Betaproteobacteria</taxon>
        <taxon>Neisseriales</taxon>
        <taxon>Chromobacteriaceae</taxon>
        <taxon>Chromobacterium</taxon>
    </lineage>
</organism>
<dbReference type="PANTHER" id="PTHR44051">
    <property type="entry name" value="GLUTATHIONE S-TRANSFERASE-RELATED"/>
    <property type="match status" value="1"/>
</dbReference>
<reference evidence="2 3" key="1">
    <citation type="submission" date="2016-09" db="EMBL/GenBank/DDBJ databases">
        <title>Chromobacterium muskegensis sp. nov., an insecticidal bacterium isolated from Sphagnum bogs.</title>
        <authorList>
            <person name="Sparks M.E."/>
            <person name="Blackburn M.B."/>
            <person name="Gundersen-Rindal D.E."/>
            <person name="Mitchell A."/>
            <person name="Farrar R."/>
            <person name="Kuhar D."/>
        </authorList>
    </citation>
    <scope>NUCLEOTIDE SEQUENCE [LARGE SCALE GENOMIC DNA]</scope>
    <source>
        <strain evidence="2 3">37-2</strain>
    </source>
</reference>
<dbReference type="SUPFAM" id="SSF52833">
    <property type="entry name" value="Thioredoxin-like"/>
    <property type="match status" value="1"/>
</dbReference>
<dbReference type="RefSeq" id="WP_071115279.1">
    <property type="nucleotide sequence ID" value="NZ_MKCS01000001.1"/>
</dbReference>